<evidence type="ECO:0000313" key="2">
    <source>
        <dbReference type="EMBL" id="EFN80928.1"/>
    </source>
</evidence>
<protein>
    <submittedName>
        <fullName evidence="2">Uncharacterized protein</fullName>
    </submittedName>
</protein>
<evidence type="ECO:0000313" key="3">
    <source>
        <dbReference type="Proteomes" id="UP000008237"/>
    </source>
</evidence>
<feature type="region of interest" description="Disordered" evidence="1">
    <location>
        <begin position="1"/>
        <end position="118"/>
    </location>
</feature>
<sequence length="118" mass="12199">MGRDLPAGAISLPPGERERMDLGGLASEGPPTEDSPSPGGAPPRVYPVYDDRLPQETPSPTGRPEPERARRELDAILAAMAHASGGGGPSDSSEASPRLRMGWEPGCKEGGEPCTGPD</sequence>
<proteinExistence type="predicted"/>
<dbReference type="AlphaFoldDB" id="E2BTQ1"/>
<organism evidence="3">
    <name type="scientific">Harpegnathos saltator</name>
    <name type="common">Jerdon's jumping ant</name>
    <dbReference type="NCBI Taxonomy" id="610380"/>
    <lineage>
        <taxon>Eukaryota</taxon>
        <taxon>Metazoa</taxon>
        <taxon>Ecdysozoa</taxon>
        <taxon>Arthropoda</taxon>
        <taxon>Hexapoda</taxon>
        <taxon>Insecta</taxon>
        <taxon>Pterygota</taxon>
        <taxon>Neoptera</taxon>
        <taxon>Endopterygota</taxon>
        <taxon>Hymenoptera</taxon>
        <taxon>Apocrita</taxon>
        <taxon>Aculeata</taxon>
        <taxon>Formicoidea</taxon>
        <taxon>Formicidae</taxon>
        <taxon>Ponerinae</taxon>
        <taxon>Ponerini</taxon>
        <taxon>Harpegnathos</taxon>
    </lineage>
</organism>
<dbReference type="EMBL" id="GL450514">
    <property type="protein sequence ID" value="EFN80928.1"/>
    <property type="molecule type" value="Genomic_DNA"/>
</dbReference>
<gene>
    <name evidence="2" type="ORF">EAI_13223</name>
</gene>
<dbReference type="Proteomes" id="UP000008237">
    <property type="component" value="Unassembled WGS sequence"/>
</dbReference>
<feature type="compositionally biased region" description="Basic and acidic residues" evidence="1">
    <location>
        <begin position="64"/>
        <end position="74"/>
    </location>
</feature>
<evidence type="ECO:0000256" key="1">
    <source>
        <dbReference type="SAM" id="MobiDB-lite"/>
    </source>
</evidence>
<name>E2BTQ1_HARSA</name>
<dbReference type="InParanoid" id="E2BTQ1"/>
<keyword evidence="3" id="KW-1185">Reference proteome</keyword>
<reference evidence="2 3" key="1">
    <citation type="journal article" date="2010" name="Science">
        <title>Genomic comparison of the ants Camponotus floridanus and Harpegnathos saltator.</title>
        <authorList>
            <person name="Bonasio R."/>
            <person name="Zhang G."/>
            <person name="Ye C."/>
            <person name="Mutti N.S."/>
            <person name="Fang X."/>
            <person name="Qin N."/>
            <person name="Donahue G."/>
            <person name="Yang P."/>
            <person name="Li Q."/>
            <person name="Li C."/>
            <person name="Zhang P."/>
            <person name="Huang Z."/>
            <person name="Berger S.L."/>
            <person name="Reinberg D."/>
            <person name="Wang J."/>
            <person name="Liebig J."/>
        </authorList>
    </citation>
    <scope>NUCLEOTIDE SEQUENCE [LARGE SCALE GENOMIC DNA]</scope>
    <source>
        <strain evidence="2 3">R22 G/1</strain>
    </source>
</reference>
<accession>E2BTQ1</accession>